<evidence type="ECO:0000256" key="1">
    <source>
        <dbReference type="SAM" id="MobiDB-lite"/>
    </source>
</evidence>
<reference evidence="2 3" key="1">
    <citation type="submission" date="2017-03" db="EMBL/GenBank/DDBJ databases">
        <authorList>
            <person name="Afonso C.L."/>
            <person name="Miller P.J."/>
            <person name="Scott M.A."/>
            <person name="Spackman E."/>
            <person name="Goraichik I."/>
            <person name="Dimitrov K.M."/>
            <person name="Suarez D.L."/>
            <person name="Swayne D.E."/>
        </authorList>
    </citation>
    <scope>NUCLEOTIDE SEQUENCE [LARGE SCALE GENOMIC DNA]</scope>
    <source>
        <strain evidence="2 3">CECT 8287</strain>
    </source>
</reference>
<evidence type="ECO:0000313" key="2">
    <source>
        <dbReference type="EMBL" id="SLN59261.1"/>
    </source>
</evidence>
<proteinExistence type="predicted"/>
<dbReference type="EMBL" id="FWFL01000009">
    <property type="protein sequence ID" value="SLN59261.1"/>
    <property type="molecule type" value="Genomic_DNA"/>
</dbReference>
<dbReference type="Proteomes" id="UP000193827">
    <property type="component" value="Unassembled WGS sequence"/>
</dbReference>
<gene>
    <name evidence="2" type="ORF">PEL8287_03201</name>
</gene>
<dbReference type="AlphaFoldDB" id="A0A1Y5TA08"/>
<keyword evidence="3" id="KW-1185">Reference proteome</keyword>
<organism evidence="2 3">
    <name type="scientific">Roseovarius litorisediminis</name>
    <dbReference type="NCBI Taxonomy" id="1312363"/>
    <lineage>
        <taxon>Bacteria</taxon>
        <taxon>Pseudomonadati</taxon>
        <taxon>Pseudomonadota</taxon>
        <taxon>Alphaproteobacteria</taxon>
        <taxon>Rhodobacterales</taxon>
        <taxon>Roseobacteraceae</taxon>
        <taxon>Roseovarius</taxon>
    </lineage>
</organism>
<sequence length="47" mass="5007">MSLLSRMSKTGEVPGLVGNPGIENRCGRIGAMRSVWGLVQDMQGDDS</sequence>
<evidence type="ECO:0000313" key="3">
    <source>
        <dbReference type="Proteomes" id="UP000193827"/>
    </source>
</evidence>
<feature type="region of interest" description="Disordered" evidence="1">
    <location>
        <begin position="1"/>
        <end position="20"/>
    </location>
</feature>
<accession>A0A1Y5TA08</accession>
<protein>
    <submittedName>
        <fullName evidence="2">Uncharacterized protein</fullName>
    </submittedName>
</protein>
<name>A0A1Y5TA08_9RHOB</name>